<dbReference type="RefSeq" id="WP_204696782.1">
    <property type="nucleotide sequence ID" value="NZ_JAFBEC010000004.1"/>
</dbReference>
<dbReference type="InterPro" id="IPR036138">
    <property type="entry name" value="PBP_dimer_sf"/>
</dbReference>
<name>A0ABS2PBH1_9BACL</name>
<comment type="similarity">
    <text evidence="2">Belongs to the transpeptidase family.</text>
</comment>
<feature type="compositionally biased region" description="Acidic residues" evidence="4">
    <location>
        <begin position="712"/>
        <end position="746"/>
    </location>
</feature>
<comment type="subcellular location">
    <subcellularLocation>
        <location evidence="1">Membrane</location>
    </subcellularLocation>
</comment>
<dbReference type="Pfam" id="PF00905">
    <property type="entry name" value="Transpeptidase"/>
    <property type="match status" value="1"/>
</dbReference>
<evidence type="ECO:0000313" key="6">
    <source>
        <dbReference type="EMBL" id="MBM7632491.1"/>
    </source>
</evidence>
<feature type="domain" description="PASTA" evidence="5">
    <location>
        <begin position="589"/>
        <end position="649"/>
    </location>
</feature>
<dbReference type="Pfam" id="PF03793">
    <property type="entry name" value="PASTA"/>
    <property type="match status" value="1"/>
</dbReference>
<dbReference type="PANTHER" id="PTHR30627">
    <property type="entry name" value="PEPTIDOGLYCAN D,D-TRANSPEPTIDASE"/>
    <property type="match status" value="1"/>
</dbReference>
<proteinExistence type="inferred from homology"/>
<reference evidence="6 7" key="1">
    <citation type="submission" date="2021-01" db="EMBL/GenBank/DDBJ databases">
        <title>Genomic Encyclopedia of Type Strains, Phase IV (KMG-IV): sequencing the most valuable type-strain genomes for metagenomic binning, comparative biology and taxonomic classification.</title>
        <authorList>
            <person name="Goeker M."/>
        </authorList>
    </citation>
    <scope>NUCLEOTIDE SEQUENCE [LARGE SCALE GENOMIC DNA]</scope>
    <source>
        <strain evidence="6 7">DSM 25540</strain>
    </source>
</reference>
<dbReference type="CDD" id="cd06576">
    <property type="entry name" value="PASTA_Pbp2x-like_1"/>
    <property type="match status" value="1"/>
</dbReference>
<evidence type="ECO:0000256" key="1">
    <source>
        <dbReference type="ARBA" id="ARBA00004370"/>
    </source>
</evidence>
<dbReference type="InterPro" id="IPR050515">
    <property type="entry name" value="Beta-lactam/transpept"/>
</dbReference>
<dbReference type="InterPro" id="IPR012338">
    <property type="entry name" value="Beta-lactam/transpept-like"/>
</dbReference>
<comment type="caution">
    <text evidence="6">The sequence shown here is derived from an EMBL/GenBank/DDBJ whole genome shotgun (WGS) entry which is preliminary data.</text>
</comment>
<dbReference type="SUPFAM" id="SSF54184">
    <property type="entry name" value="Penicillin-binding protein 2x (pbp-2x), c-terminal domain"/>
    <property type="match status" value="2"/>
</dbReference>
<dbReference type="InterPro" id="IPR005311">
    <property type="entry name" value="PBP_dimer"/>
</dbReference>
<keyword evidence="3" id="KW-0472">Membrane</keyword>
<dbReference type="PANTHER" id="PTHR30627:SF26">
    <property type="entry name" value="PENICILLIN-BINDING PROTEIN 2B"/>
    <property type="match status" value="1"/>
</dbReference>
<accession>A0ABS2PBH1</accession>
<gene>
    <name evidence="6" type="ORF">JOD17_001585</name>
</gene>
<dbReference type="Gene3D" id="3.40.710.10">
    <property type="entry name" value="DD-peptidase/beta-lactamase superfamily"/>
    <property type="match status" value="1"/>
</dbReference>
<dbReference type="SMART" id="SM00740">
    <property type="entry name" value="PASTA"/>
    <property type="match status" value="2"/>
</dbReference>
<dbReference type="Pfam" id="PF03717">
    <property type="entry name" value="PBP_dimer"/>
    <property type="match status" value="1"/>
</dbReference>
<evidence type="ECO:0000256" key="3">
    <source>
        <dbReference type="ARBA" id="ARBA00023136"/>
    </source>
</evidence>
<evidence type="ECO:0000256" key="4">
    <source>
        <dbReference type="SAM" id="MobiDB-lite"/>
    </source>
</evidence>
<dbReference type="Gene3D" id="2.20.70.70">
    <property type="match status" value="1"/>
</dbReference>
<evidence type="ECO:0000313" key="7">
    <source>
        <dbReference type="Proteomes" id="UP000741863"/>
    </source>
</evidence>
<organism evidence="6 7">
    <name type="scientific">Geomicrobium sediminis</name>
    <dbReference type="NCBI Taxonomy" id="1347788"/>
    <lineage>
        <taxon>Bacteria</taxon>
        <taxon>Bacillati</taxon>
        <taxon>Bacillota</taxon>
        <taxon>Bacilli</taxon>
        <taxon>Bacillales</taxon>
        <taxon>Geomicrobium</taxon>
    </lineage>
</organism>
<dbReference type="CDD" id="cd06575">
    <property type="entry name" value="PASTA_Pbp2x-like_2"/>
    <property type="match status" value="1"/>
</dbReference>
<evidence type="ECO:0000259" key="5">
    <source>
        <dbReference type="PROSITE" id="PS51178"/>
    </source>
</evidence>
<keyword evidence="7" id="KW-1185">Reference proteome</keyword>
<dbReference type="InterPro" id="IPR001460">
    <property type="entry name" value="PCN-bd_Tpept"/>
</dbReference>
<dbReference type="EMBL" id="JAFBEC010000004">
    <property type="protein sequence ID" value="MBM7632491.1"/>
    <property type="molecule type" value="Genomic_DNA"/>
</dbReference>
<feature type="region of interest" description="Disordered" evidence="4">
    <location>
        <begin position="704"/>
        <end position="746"/>
    </location>
</feature>
<dbReference type="PROSITE" id="PS51178">
    <property type="entry name" value="PASTA"/>
    <property type="match status" value="1"/>
</dbReference>
<dbReference type="Proteomes" id="UP000741863">
    <property type="component" value="Unassembled WGS sequence"/>
</dbReference>
<dbReference type="InterPro" id="IPR005543">
    <property type="entry name" value="PASTA_dom"/>
</dbReference>
<evidence type="ECO:0000256" key="2">
    <source>
        <dbReference type="ARBA" id="ARBA00007171"/>
    </source>
</evidence>
<protein>
    <submittedName>
        <fullName evidence="6">Penicillin-binding protein 2B</fullName>
    </submittedName>
</protein>
<dbReference type="SUPFAM" id="SSF56519">
    <property type="entry name" value="Penicillin binding protein dimerisation domain"/>
    <property type="match status" value="1"/>
</dbReference>
<sequence>MKRTTIVYRALTVFAVAALFLAVIGGRFLYVQVAKGTSEHDYMAYAESQWTSEQPLHGERGTIYTSNGSAIAEEVSSYSVQAILKDDYGYEAVEDIDHTAEQLAPYIGLETNELRDMLQRGVDADRFQVELGSGSRQLTYEEKENIEDLELAGIEFKTEPRRYYPNQDFASHVVGYFDRSEDEPAMGLESSLDEYLLGSGGSYSYLRARNGVPLPGEAREMEEAYHGQDVYLTLHSHIQLAVEQALTVAETLYDPERMMAIVADPKTGEVLAMSNRPSFNPNYYQSISNHMNFTVSDHFEPGSTMKMFTMAAAIEEGVYDDEEYFQSGTYSTGYSDTPLIRDHNQGRGWGDIPYKEAMPRSANTAFASIVNDKLGADRFYEYMERFGFGRPTGIGLPMEASGLMSENDLGAIYSGFGQASAVTPIQQVQAATAIANGGDMVQPYLIDKIVNPNTGDVTYEHEPELSGQPISEETANQVKSQLRDVVYSDIGTGQPYQVEGIEVAGKTGTAQIPSEGGYLNGHNQNIFSFLGMAPYDDPELIVYVAVDRPNMPDGRSGNGAVAEIFNTVLKQSIQYLNLTSYGLDADEYQPEGTEVTDVTGSRINRAVEELQEHNLDAVVIGDGNRVEKQYPDAHDKVLAGEKIFLHTGGESIMPDFTGWSQRDVMKFGVVADLDIHVEGNGFAMNQSLEPGASLSGVETIDVAFTTDRSALDDEDEESLPDEAEGSSEESPTEEVEESPEEEEPVE</sequence>
<dbReference type="Gene3D" id="3.30.70.2110">
    <property type="match status" value="1"/>
</dbReference>
<dbReference type="Gene3D" id="3.90.1310.10">
    <property type="entry name" value="Penicillin-binding protein 2a (Domain 2)"/>
    <property type="match status" value="1"/>
</dbReference>
<dbReference type="SUPFAM" id="SSF56601">
    <property type="entry name" value="beta-lactamase/transpeptidase-like"/>
    <property type="match status" value="1"/>
</dbReference>